<feature type="binding site" evidence="7">
    <location>
        <position position="38"/>
    </location>
    <ligand>
        <name>ATP</name>
        <dbReference type="ChEBI" id="CHEBI:30616"/>
    </ligand>
</feature>
<dbReference type="Gene3D" id="1.20.120.790">
    <property type="entry name" value="Heat shock protein 90, C-terminal domain"/>
    <property type="match status" value="1"/>
</dbReference>
<dbReference type="EC" id="3.6.4.10" evidence="10"/>
<gene>
    <name evidence="10" type="primary">HSP90</name>
</gene>
<evidence type="ECO:0000256" key="5">
    <source>
        <dbReference type="ARBA" id="ARBA00022840"/>
    </source>
</evidence>
<comment type="subcellular location">
    <subcellularLocation>
        <location evidence="1">Cytoplasm</location>
    </subcellularLocation>
</comment>
<dbReference type="FunFam" id="1.20.120.790:FF:000001">
    <property type="entry name" value="Heat shock protein 90 alpha"/>
    <property type="match status" value="1"/>
</dbReference>
<keyword evidence="3" id="KW-0963">Cytoplasm</keyword>
<protein>
    <submittedName>
        <fullName evidence="10">Heat shock protein 90</fullName>
        <ecNumber evidence="10">3.6.4.10</ecNumber>
    </submittedName>
</protein>
<dbReference type="PANTHER" id="PTHR11528">
    <property type="entry name" value="HEAT SHOCK PROTEIN 90 FAMILY MEMBER"/>
    <property type="match status" value="1"/>
</dbReference>
<dbReference type="Pfam" id="PF13589">
    <property type="entry name" value="HATPase_c_3"/>
    <property type="match status" value="1"/>
</dbReference>
<name>I3RV96_DUNSA</name>
<dbReference type="AlphaFoldDB" id="I3RV96"/>
<evidence type="ECO:0000256" key="8">
    <source>
        <dbReference type="SAM" id="MobiDB-lite"/>
    </source>
</evidence>
<dbReference type="EMBL" id="JQ735968">
    <property type="protein sequence ID" value="AFK31312.1"/>
    <property type="molecule type" value="mRNA"/>
</dbReference>
<feature type="binding site" evidence="7">
    <location>
        <position position="80"/>
    </location>
    <ligand>
        <name>ATP</name>
        <dbReference type="ChEBI" id="CHEBI:30616"/>
    </ligand>
</feature>
<dbReference type="CDD" id="cd16927">
    <property type="entry name" value="HATPase_Hsp90-like"/>
    <property type="match status" value="1"/>
</dbReference>
<dbReference type="InterPro" id="IPR020575">
    <property type="entry name" value="Hsp90_N"/>
</dbReference>
<dbReference type="FunFam" id="3.40.50.11260:FF:000001">
    <property type="entry name" value="Heat shock protein 90 alpha"/>
    <property type="match status" value="1"/>
</dbReference>
<feature type="domain" description="Histidine kinase/HSP90-like ATPase" evidence="9">
    <location>
        <begin position="27"/>
        <end position="182"/>
    </location>
</feature>
<accession>I3RV96</accession>
<evidence type="ECO:0000256" key="3">
    <source>
        <dbReference type="ARBA" id="ARBA00022490"/>
    </source>
</evidence>
<dbReference type="GO" id="GO:0005524">
    <property type="term" value="F:ATP binding"/>
    <property type="evidence" value="ECO:0007669"/>
    <property type="project" value="UniProtKB-KW"/>
</dbReference>
<dbReference type="FunFam" id="3.30.565.10:FF:000012">
    <property type="entry name" value="Heat shock cognate protein"/>
    <property type="match status" value="1"/>
</dbReference>
<dbReference type="NCBIfam" id="NF003555">
    <property type="entry name" value="PRK05218.1"/>
    <property type="match status" value="1"/>
</dbReference>
<feature type="compositionally biased region" description="Acidic residues" evidence="8">
    <location>
        <begin position="667"/>
        <end position="677"/>
    </location>
</feature>
<dbReference type="FunFam" id="3.30.230.80:FF:000001">
    <property type="entry name" value="Heat shock protein 90 alpha"/>
    <property type="match status" value="1"/>
</dbReference>
<feature type="binding site" evidence="7">
    <location>
        <begin position="120"/>
        <end position="125"/>
    </location>
    <ligand>
        <name>ATP</name>
        <dbReference type="ChEBI" id="CHEBI:30616"/>
    </ligand>
</feature>
<dbReference type="PIRSF" id="PIRSF002583">
    <property type="entry name" value="Hsp90"/>
    <property type="match status" value="1"/>
</dbReference>
<dbReference type="Pfam" id="PF00183">
    <property type="entry name" value="HSP90"/>
    <property type="match status" value="1"/>
</dbReference>
<dbReference type="PRINTS" id="PR00775">
    <property type="entry name" value="HEATSHOCK90"/>
</dbReference>
<keyword evidence="4 7" id="KW-0547">Nucleotide-binding</keyword>
<sequence length="696" mass="79589">MSNTETYAFQAEINQLLSLIINTFYSNKEIWLRELISNSSDALDKIRFMSLTDKSVLNDQPELFIRIIPNKANSTVTITDSGIGMTKADLVNNLGTIARSGTKSFMEALSAGADVSMIGQFGVGFYSAYLVADRVTVTTKHPDDEQYTWESQAGGSFTVTRDTEGEQLGRGTKIVLHLKEDQQEYLEEKRIKDLVKKHSEFISYPIQLFVEKTVEKEVSDDEAEEKKEDEEGKVEDAEDKDKKKTKKVKEVEHEWDLLNKQKPIWMRAPEEVTQEEYASFYKSLTNDWEDHLAVKHFAVEGQLEFKSILFVPKRAPFDMFDTSKKLNNIKLYVRRVFIMDNCEDIIPEYLNFVKGIVDSEDLPLNISRETLQQNKILKVIKKNIVKKCLEMFSEIAENKDDYAKFYEAFGKNLKLGVHSDSQNRAKLADLLRFHSTKSGEDMTSLQDYVTRMKENQTDIYYITGESRKAVENSPFLEKLKRKGYEVLYMVDPIDEYAVQQLKEYDGKKLVCCTKEGLKFEETEEEKKEREEKASSFEPLCRIIKDILGDKVEKVLVSDRIVDSPCVLVTGEYGWSANMERIMKAQALRDNSMAAYMTSKKTLEINPNNPIMGELKKRSDADKSDKTVKDLAMLLFETALLSSGFSLEDPNTFAGRIHRMIKLGLSIDDDGAEDDDLPPLEADVPGQDEGSRMEDVD</sequence>
<reference evidence="10" key="1">
    <citation type="submission" date="2012-03" db="EMBL/GenBank/DDBJ databases">
        <title>DsHsp90 is involved in the early response of Dunaliella salina to environmental stresses.</title>
        <authorList>
            <person name="Wang S."/>
            <person name="Wu M."/>
            <person name="Chen X."/>
            <person name="Yan Y."/>
            <person name="Jiang Y."/>
        </authorList>
    </citation>
    <scope>NUCLEOTIDE SEQUENCE</scope>
</reference>
<feature type="binding site" evidence="7">
    <location>
        <begin position="100"/>
        <end position="101"/>
    </location>
    <ligand>
        <name>ATP</name>
        <dbReference type="ChEBI" id="CHEBI:30616"/>
    </ligand>
</feature>
<feature type="binding site" evidence="7">
    <location>
        <position position="368"/>
    </location>
    <ligand>
        <name>ATP</name>
        <dbReference type="ChEBI" id="CHEBI:30616"/>
    </ligand>
</feature>
<feature type="binding site" evidence="7">
    <location>
        <position position="34"/>
    </location>
    <ligand>
        <name>ATP</name>
        <dbReference type="ChEBI" id="CHEBI:30616"/>
    </ligand>
</feature>
<dbReference type="InterPro" id="IPR036890">
    <property type="entry name" value="HATPase_C_sf"/>
</dbReference>
<feature type="binding site" evidence="7">
    <location>
        <position position="93"/>
    </location>
    <ligand>
        <name>ATP</name>
        <dbReference type="ChEBI" id="CHEBI:30616"/>
    </ligand>
</feature>
<dbReference type="InterPro" id="IPR020568">
    <property type="entry name" value="Ribosomal_Su5_D2-typ_SF"/>
</dbReference>
<keyword evidence="10" id="KW-0378">Hydrolase</keyword>
<dbReference type="InterPro" id="IPR001404">
    <property type="entry name" value="Hsp90_fam"/>
</dbReference>
<evidence type="ECO:0000256" key="7">
    <source>
        <dbReference type="PIRSR" id="PIRSR002583-1"/>
    </source>
</evidence>
<feature type="region of interest" description="Disordered" evidence="8">
    <location>
        <begin position="219"/>
        <end position="245"/>
    </location>
</feature>
<keyword evidence="6" id="KW-0143">Chaperone</keyword>
<evidence type="ECO:0000256" key="6">
    <source>
        <dbReference type="ARBA" id="ARBA00023186"/>
    </source>
</evidence>
<dbReference type="SUPFAM" id="SSF55874">
    <property type="entry name" value="ATPase domain of HSP90 chaperone/DNA topoisomerase II/histidine kinase"/>
    <property type="match status" value="1"/>
</dbReference>
<dbReference type="GO" id="GO:0005737">
    <property type="term" value="C:cytoplasm"/>
    <property type="evidence" value="ECO:0007669"/>
    <property type="project" value="UniProtKB-SubCell"/>
</dbReference>
<dbReference type="GO" id="GO:0051082">
    <property type="term" value="F:unfolded protein binding"/>
    <property type="evidence" value="ECO:0007669"/>
    <property type="project" value="InterPro"/>
</dbReference>
<dbReference type="Gene3D" id="3.30.565.10">
    <property type="entry name" value="Histidine kinase-like ATPase, C-terminal domain"/>
    <property type="match status" value="1"/>
</dbReference>
<keyword evidence="10" id="KW-0346">Stress response</keyword>
<dbReference type="GO" id="GO:0016887">
    <property type="term" value="F:ATP hydrolysis activity"/>
    <property type="evidence" value="ECO:0007669"/>
    <property type="project" value="InterPro"/>
</dbReference>
<feature type="region of interest" description="Disordered" evidence="8">
    <location>
        <begin position="667"/>
        <end position="696"/>
    </location>
</feature>
<dbReference type="InterPro" id="IPR037196">
    <property type="entry name" value="HSP90_C"/>
</dbReference>
<dbReference type="SMART" id="SM00387">
    <property type="entry name" value="HATPase_c"/>
    <property type="match status" value="1"/>
</dbReference>
<dbReference type="GO" id="GO:0140662">
    <property type="term" value="F:ATP-dependent protein folding chaperone"/>
    <property type="evidence" value="ECO:0007669"/>
    <property type="project" value="InterPro"/>
</dbReference>
<keyword evidence="5 7" id="KW-0067">ATP-binding</keyword>
<evidence type="ECO:0000259" key="9">
    <source>
        <dbReference type="SMART" id="SM00387"/>
    </source>
</evidence>
<dbReference type="HAMAP" id="MF_00505">
    <property type="entry name" value="HSP90"/>
    <property type="match status" value="1"/>
</dbReference>
<dbReference type="InterPro" id="IPR003594">
    <property type="entry name" value="HATPase_dom"/>
</dbReference>
<dbReference type="SUPFAM" id="SSF110942">
    <property type="entry name" value="HSP90 C-terminal domain"/>
    <property type="match status" value="1"/>
</dbReference>
<dbReference type="Gene3D" id="3.30.230.80">
    <property type="match status" value="1"/>
</dbReference>
<dbReference type="Gene3D" id="3.40.50.11260">
    <property type="match status" value="1"/>
</dbReference>
<feature type="binding site" evidence="7">
    <location>
        <position position="172"/>
    </location>
    <ligand>
        <name>ATP</name>
        <dbReference type="ChEBI" id="CHEBI:30616"/>
    </ligand>
</feature>
<feature type="binding site" evidence="7">
    <location>
        <position position="85"/>
    </location>
    <ligand>
        <name>ATP</name>
        <dbReference type="ChEBI" id="CHEBI:30616"/>
    </ligand>
</feature>
<evidence type="ECO:0000256" key="4">
    <source>
        <dbReference type="ARBA" id="ARBA00022741"/>
    </source>
</evidence>
<evidence type="ECO:0000256" key="2">
    <source>
        <dbReference type="ARBA" id="ARBA00008239"/>
    </source>
</evidence>
<dbReference type="SUPFAM" id="SSF54211">
    <property type="entry name" value="Ribosomal protein S5 domain 2-like"/>
    <property type="match status" value="1"/>
</dbReference>
<evidence type="ECO:0000313" key="10">
    <source>
        <dbReference type="EMBL" id="AFK31312.1"/>
    </source>
</evidence>
<organism evidence="10">
    <name type="scientific">Dunaliella salina</name>
    <name type="common">Green alga</name>
    <name type="synonym">Protococcus salinus</name>
    <dbReference type="NCBI Taxonomy" id="3046"/>
    <lineage>
        <taxon>Eukaryota</taxon>
        <taxon>Viridiplantae</taxon>
        <taxon>Chlorophyta</taxon>
        <taxon>core chlorophytes</taxon>
        <taxon>Chlorophyceae</taxon>
        <taxon>CS clade</taxon>
        <taxon>Chlamydomonadales</taxon>
        <taxon>Dunaliellaceae</taxon>
        <taxon>Dunaliella</taxon>
    </lineage>
</organism>
<comment type="similarity">
    <text evidence="2">Belongs to the heat shock protein 90 family.</text>
</comment>
<evidence type="ECO:0000256" key="1">
    <source>
        <dbReference type="ARBA" id="ARBA00004496"/>
    </source>
</evidence>
<proteinExistence type="evidence at transcript level"/>